<keyword evidence="3" id="KW-1185">Reference proteome</keyword>
<dbReference type="InterPro" id="IPR000835">
    <property type="entry name" value="HTH_MarR-typ"/>
</dbReference>
<dbReference type="PANTHER" id="PTHR33164">
    <property type="entry name" value="TRANSCRIPTIONAL REGULATOR, MARR FAMILY"/>
    <property type="match status" value="1"/>
</dbReference>
<accession>A0A7I7RZS3</accession>
<dbReference type="InterPro" id="IPR036388">
    <property type="entry name" value="WH-like_DNA-bd_sf"/>
</dbReference>
<evidence type="ECO:0000313" key="2">
    <source>
        <dbReference type="EMBL" id="BBY49215.1"/>
    </source>
</evidence>
<evidence type="ECO:0000259" key="1">
    <source>
        <dbReference type="PROSITE" id="PS50995"/>
    </source>
</evidence>
<dbReference type="EMBL" id="AP022593">
    <property type="protein sequence ID" value="BBY49215.1"/>
    <property type="molecule type" value="Genomic_DNA"/>
</dbReference>
<reference evidence="2 3" key="1">
    <citation type="journal article" date="2019" name="Emerg. Microbes Infect.">
        <title>Comprehensive subspecies identification of 175 nontuberculous mycobacteria species based on 7547 genomic profiles.</title>
        <authorList>
            <person name="Matsumoto Y."/>
            <person name="Kinjo T."/>
            <person name="Motooka D."/>
            <person name="Nabeya D."/>
            <person name="Jung N."/>
            <person name="Uechi K."/>
            <person name="Horii T."/>
            <person name="Iida T."/>
            <person name="Fujita J."/>
            <person name="Nakamura S."/>
        </authorList>
    </citation>
    <scope>NUCLEOTIDE SEQUENCE [LARGE SCALE GENOMIC DNA]</scope>
    <source>
        <strain evidence="2 3">JCM 18538</strain>
    </source>
</reference>
<dbReference type="PANTHER" id="PTHR33164:SF106">
    <property type="entry name" value="TRANSCRIPTIONAL REGULATORY PROTEIN"/>
    <property type="match status" value="1"/>
</dbReference>
<dbReference type="Pfam" id="PF12802">
    <property type="entry name" value="MarR_2"/>
    <property type="match status" value="1"/>
</dbReference>
<dbReference type="InterPro" id="IPR036390">
    <property type="entry name" value="WH_DNA-bd_sf"/>
</dbReference>
<dbReference type="SMART" id="SM00347">
    <property type="entry name" value="HTH_MARR"/>
    <property type="match status" value="1"/>
</dbReference>
<protein>
    <recommendedName>
        <fullName evidence="1">HTH marR-type domain-containing protein</fullName>
    </recommendedName>
</protein>
<dbReference type="PROSITE" id="PS50995">
    <property type="entry name" value="HTH_MARR_2"/>
    <property type="match status" value="1"/>
</dbReference>
<name>A0A7I7RZS3_9MYCO</name>
<dbReference type="AlphaFoldDB" id="A0A7I7RZS3"/>
<gene>
    <name evidence="2" type="ORF">MARA_26830</name>
</gene>
<organism evidence="2 3">
    <name type="scientific">Mycolicibacterium arabiense</name>
    <dbReference type="NCBI Taxonomy" id="1286181"/>
    <lineage>
        <taxon>Bacteria</taxon>
        <taxon>Bacillati</taxon>
        <taxon>Actinomycetota</taxon>
        <taxon>Actinomycetes</taxon>
        <taxon>Mycobacteriales</taxon>
        <taxon>Mycobacteriaceae</taxon>
        <taxon>Mycolicibacterium</taxon>
    </lineage>
</organism>
<dbReference type="RefSeq" id="WP_163918885.1">
    <property type="nucleotide sequence ID" value="NZ_AP022593.1"/>
</dbReference>
<sequence>MAERVRDRAAAVRDALEALAGWQVLVAQYNDLVARSIGVTPTETQCLYVLSRFGPSTPGELARRINLTTGATTRMLDRLLAAGYVTRTPDPADRRRVIIEPAGDGIGRVAAHYALLNADLAGLLTDFDEAALGRLADFARAAEDVTEQHIREM</sequence>
<dbReference type="Gene3D" id="1.10.10.10">
    <property type="entry name" value="Winged helix-like DNA-binding domain superfamily/Winged helix DNA-binding domain"/>
    <property type="match status" value="1"/>
</dbReference>
<dbReference type="KEGG" id="marz:MARA_26830"/>
<geneLocation type="plasmid" evidence="3">
    <name>pjcm18538 dna</name>
</geneLocation>
<feature type="domain" description="HTH marR-type" evidence="1">
    <location>
        <begin position="1"/>
        <end position="147"/>
    </location>
</feature>
<dbReference type="SUPFAM" id="SSF46785">
    <property type="entry name" value="Winged helix' DNA-binding domain"/>
    <property type="match status" value="1"/>
</dbReference>
<dbReference type="InterPro" id="IPR039422">
    <property type="entry name" value="MarR/SlyA-like"/>
</dbReference>
<proteinExistence type="predicted"/>
<dbReference type="GO" id="GO:0003700">
    <property type="term" value="F:DNA-binding transcription factor activity"/>
    <property type="evidence" value="ECO:0007669"/>
    <property type="project" value="InterPro"/>
</dbReference>
<dbReference type="Proteomes" id="UP000467428">
    <property type="component" value="Chromosome"/>
</dbReference>
<dbReference type="GO" id="GO:0006950">
    <property type="term" value="P:response to stress"/>
    <property type="evidence" value="ECO:0007669"/>
    <property type="project" value="TreeGrafter"/>
</dbReference>
<evidence type="ECO:0000313" key="3">
    <source>
        <dbReference type="Proteomes" id="UP000467428"/>
    </source>
</evidence>